<keyword evidence="3" id="KW-1185">Reference proteome</keyword>
<dbReference type="OrthoDB" id="10433280at2759"/>
<feature type="compositionally biased region" description="Basic and acidic residues" evidence="1">
    <location>
        <begin position="17"/>
        <end position="26"/>
    </location>
</feature>
<dbReference type="Proteomes" id="UP000054776">
    <property type="component" value="Unassembled WGS sequence"/>
</dbReference>
<evidence type="ECO:0000313" key="2">
    <source>
        <dbReference type="EMBL" id="KRY26491.1"/>
    </source>
</evidence>
<dbReference type="AlphaFoldDB" id="A0A0V1ANT7"/>
<protein>
    <submittedName>
        <fullName evidence="2">Uncharacterized protein</fullName>
    </submittedName>
</protein>
<sequence>MRIEEERRKKTKKGRSRRNDPEELKTDVRTAQIVPENQLLTESTVGTFFGPLSQRTRSERPTDRQVLMASAAKARSKKLAINKDGLNRLLEELEQLCLAPAHISEIKEQVSMTEELYRVTDALQTELEQDLEGEEQQCAMEDWSNTGNLDCAPWLSRREENGQRMSTAVIPAGLHSRRASATEATRISLRNSLSTERKARSAIDGIPITYAVEILKARFGRPNLVAREHLSALWKAPACLTGGRDDVAPAMSQVAGQGPLHEPLPRERRVGSQGGV</sequence>
<evidence type="ECO:0000313" key="3">
    <source>
        <dbReference type="Proteomes" id="UP000054776"/>
    </source>
</evidence>
<gene>
    <name evidence="2" type="ORF">T01_4771</name>
</gene>
<dbReference type="EMBL" id="JYDH01000412">
    <property type="protein sequence ID" value="KRY26491.1"/>
    <property type="molecule type" value="Genomic_DNA"/>
</dbReference>
<feature type="region of interest" description="Disordered" evidence="1">
    <location>
        <begin position="1"/>
        <end position="26"/>
    </location>
</feature>
<comment type="caution">
    <text evidence="2">The sequence shown here is derived from an EMBL/GenBank/DDBJ whole genome shotgun (WGS) entry which is preliminary data.</text>
</comment>
<reference evidence="2 3" key="1">
    <citation type="submission" date="2015-01" db="EMBL/GenBank/DDBJ databases">
        <title>Evolution of Trichinella species and genotypes.</title>
        <authorList>
            <person name="Korhonen P.K."/>
            <person name="Edoardo P."/>
            <person name="Giuseppe L.R."/>
            <person name="Gasser R.B."/>
        </authorList>
    </citation>
    <scope>NUCLEOTIDE SEQUENCE [LARGE SCALE GENOMIC DNA]</scope>
    <source>
        <strain evidence="2">ISS3</strain>
    </source>
</reference>
<evidence type="ECO:0000256" key="1">
    <source>
        <dbReference type="SAM" id="MobiDB-lite"/>
    </source>
</evidence>
<feature type="region of interest" description="Disordered" evidence="1">
    <location>
        <begin position="255"/>
        <end position="276"/>
    </location>
</feature>
<name>A0A0V1ANT7_TRISP</name>
<organism evidence="2 3">
    <name type="scientific">Trichinella spiralis</name>
    <name type="common">Trichina worm</name>
    <dbReference type="NCBI Taxonomy" id="6334"/>
    <lineage>
        <taxon>Eukaryota</taxon>
        <taxon>Metazoa</taxon>
        <taxon>Ecdysozoa</taxon>
        <taxon>Nematoda</taxon>
        <taxon>Enoplea</taxon>
        <taxon>Dorylaimia</taxon>
        <taxon>Trichinellida</taxon>
        <taxon>Trichinellidae</taxon>
        <taxon>Trichinella</taxon>
    </lineage>
</organism>
<dbReference type="InParanoid" id="A0A0V1ANT7"/>
<accession>A0A0V1ANT7</accession>
<proteinExistence type="predicted"/>